<feature type="transmembrane region" description="Helical" evidence="4">
    <location>
        <begin position="351"/>
        <end position="369"/>
    </location>
</feature>
<accession>A0ABV1J903</accession>
<dbReference type="RefSeq" id="WP_180963605.1">
    <property type="nucleotide sequence ID" value="NZ_JBBNOP010000001.1"/>
</dbReference>
<name>A0ABV1J903_9ACTN</name>
<evidence type="ECO:0000256" key="3">
    <source>
        <dbReference type="ARBA" id="ARBA00023163"/>
    </source>
</evidence>
<dbReference type="PANTHER" id="PTHR44688">
    <property type="entry name" value="DNA-BINDING TRANSCRIPTIONAL ACTIVATOR DEVR_DOSR"/>
    <property type="match status" value="1"/>
</dbReference>
<feature type="transmembrane region" description="Helical" evidence="4">
    <location>
        <begin position="48"/>
        <end position="70"/>
    </location>
</feature>
<keyword evidence="7" id="KW-1185">Reference proteome</keyword>
<feature type="transmembrane region" description="Helical" evidence="4">
    <location>
        <begin position="261"/>
        <end position="280"/>
    </location>
</feature>
<feature type="transmembrane region" description="Helical" evidence="4">
    <location>
        <begin position="110"/>
        <end position="130"/>
    </location>
</feature>
<comment type="caution">
    <text evidence="6">The sequence shown here is derived from an EMBL/GenBank/DDBJ whole genome shotgun (WGS) entry which is preliminary data.</text>
</comment>
<feature type="transmembrane region" description="Helical" evidence="4">
    <location>
        <begin position="82"/>
        <end position="104"/>
    </location>
</feature>
<keyword evidence="1" id="KW-0805">Transcription regulation</keyword>
<dbReference type="Pfam" id="PF00196">
    <property type="entry name" value="GerE"/>
    <property type="match status" value="1"/>
</dbReference>
<feature type="transmembrane region" description="Helical" evidence="4">
    <location>
        <begin position="142"/>
        <end position="162"/>
    </location>
</feature>
<evidence type="ECO:0000313" key="6">
    <source>
        <dbReference type="EMBL" id="MEQ3361558.1"/>
    </source>
</evidence>
<keyword evidence="3" id="KW-0804">Transcription</keyword>
<dbReference type="PROSITE" id="PS50043">
    <property type="entry name" value="HTH_LUXR_2"/>
    <property type="match status" value="1"/>
</dbReference>
<feature type="transmembrane region" description="Helical" evidence="4">
    <location>
        <begin position="168"/>
        <end position="189"/>
    </location>
</feature>
<dbReference type="PANTHER" id="PTHR44688:SF16">
    <property type="entry name" value="DNA-BINDING TRANSCRIPTIONAL ACTIVATOR DEVR_DOSR"/>
    <property type="match status" value="1"/>
</dbReference>
<evidence type="ECO:0000256" key="2">
    <source>
        <dbReference type="ARBA" id="ARBA00023125"/>
    </source>
</evidence>
<dbReference type="SUPFAM" id="SSF103473">
    <property type="entry name" value="MFS general substrate transporter"/>
    <property type="match status" value="1"/>
</dbReference>
<reference evidence="6 7" key="1">
    <citation type="submission" date="2024-04" db="EMBL/GenBank/DDBJ databases">
        <title>Human intestinal bacterial collection.</title>
        <authorList>
            <person name="Pauvert C."/>
            <person name="Hitch T.C.A."/>
            <person name="Clavel T."/>
        </authorList>
    </citation>
    <scope>NUCLEOTIDE SEQUENCE [LARGE SCALE GENOMIC DNA]</scope>
    <source>
        <strain evidence="6 7">CLA-KB-H42</strain>
    </source>
</reference>
<dbReference type="EMBL" id="JBBNOP010000001">
    <property type="protein sequence ID" value="MEQ3361558.1"/>
    <property type="molecule type" value="Genomic_DNA"/>
</dbReference>
<dbReference type="Proteomes" id="UP001487305">
    <property type="component" value="Unassembled WGS sequence"/>
</dbReference>
<evidence type="ECO:0000256" key="1">
    <source>
        <dbReference type="ARBA" id="ARBA00023015"/>
    </source>
</evidence>
<feature type="transmembrane region" description="Helical" evidence="4">
    <location>
        <begin position="234"/>
        <end position="254"/>
    </location>
</feature>
<feature type="transmembrane region" description="Helical" evidence="4">
    <location>
        <begin position="20"/>
        <end position="42"/>
    </location>
</feature>
<dbReference type="CDD" id="cd06170">
    <property type="entry name" value="LuxR_C_like"/>
    <property type="match status" value="1"/>
</dbReference>
<organism evidence="6 7">
    <name type="scientific">Raoultibacter massiliensis</name>
    <dbReference type="NCBI Taxonomy" id="1852371"/>
    <lineage>
        <taxon>Bacteria</taxon>
        <taxon>Bacillati</taxon>
        <taxon>Actinomycetota</taxon>
        <taxon>Coriobacteriia</taxon>
        <taxon>Eggerthellales</taxon>
        <taxon>Eggerthellaceae</taxon>
        <taxon>Raoultibacter</taxon>
    </lineage>
</organism>
<dbReference type="Gene3D" id="1.10.10.10">
    <property type="entry name" value="Winged helix-like DNA-binding domain superfamily/Winged helix DNA-binding domain"/>
    <property type="match status" value="1"/>
</dbReference>
<evidence type="ECO:0000256" key="4">
    <source>
        <dbReference type="SAM" id="Phobius"/>
    </source>
</evidence>
<keyword evidence="2" id="KW-0238">DNA-binding</keyword>
<proteinExistence type="predicted"/>
<gene>
    <name evidence="6" type="ORF">AAA083_01060</name>
</gene>
<feature type="transmembrane region" description="Helical" evidence="4">
    <location>
        <begin position="210"/>
        <end position="228"/>
    </location>
</feature>
<dbReference type="InterPro" id="IPR036259">
    <property type="entry name" value="MFS_trans_sf"/>
</dbReference>
<keyword evidence="4" id="KW-0472">Membrane</keyword>
<evidence type="ECO:0000259" key="5">
    <source>
        <dbReference type="PROSITE" id="PS50043"/>
    </source>
</evidence>
<keyword evidence="4" id="KW-0812">Transmembrane</keyword>
<dbReference type="InterPro" id="IPR036388">
    <property type="entry name" value="WH-like_DNA-bd_sf"/>
</dbReference>
<dbReference type="InterPro" id="IPR016032">
    <property type="entry name" value="Sig_transdc_resp-reg_C-effctor"/>
</dbReference>
<protein>
    <submittedName>
        <fullName evidence="6">Helix-turn-helix transcriptional regulator</fullName>
    </submittedName>
</protein>
<dbReference type="InterPro" id="IPR000792">
    <property type="entry name" value="Tscrpt_reg_LuxR_C"/>
</dbReference>
<evidence type="ECO:0000313" key="7">
    <source>
        <dbReference type="Proteomes" id="UP001487305"/>
    </source>
</evidence>
<sequence length="469" mass="51079">MGGTSTDREPLLGKANLFPLRFLGVGVYLAWLFTIHFSTGIFETSDRALDSLVLSNLANLVCLILAAVFARRIAPISTKRGFSLAAGAFSLFGTILASLAPLAAAAELPLFIIGNALIGSGTSLLILLWSELYASLPRREASIFYSASFMLAAVLFYGVALLDAYMQMTVVALLPVVSMAMFSLSLRLLPDQDEEVKESADSHWTFPIRPSVLLAVYAFASTLSRSMSFDSNDVGMLGMLFIAAVVLICNVFLFDRFDARMLYKITPALMISGFLLISFFTGFDGIGNVLINAGFSGFVILTLIVLSNISYTYGVTAIWLFGLTRAFRVLASTLAAYGYSWLASMGLADKMVLGGCTIVLIAACAMLFLSDRDFTSTWGINPLPPKRSGAVEEFYETLQGKCSVIAHRFGLTQREEEVLVLLAQDKSIAEVEETLVISNGTAKSHIRHIYAKLDVHAREDVVEMVEELR</sequence>
<feature type="domain" description="HTH luxR-type" evidence="5">
    <location>
        <begin position="404"/>
        <end position="469"/>
    </location>
</feature>
<keyword evidence="4" id="KW-1133">Transmembrane helix</keyword>
<feature type="transmembrane region" description="Helical" evidence="4">
    <location>
        <begin position="318"/>
        <end position="339"/>
    </location>
</feature>
<dbReference type="SUPFAM" id="SSF46894">
    <property type="entry name" value="C-terminal effector domain of the bipartite response regulators"/>
    <property type="match status" value="1"/>
</dbReference>
<dbReference type="PRINTS" id="PR00038">
    <property type="entry name" value="HTHLUXR"/>
</dbReference>
<dbReference type="SMART" id="SM00421">
    <property type="entry name" value="HTH_LUXR"/>
    <property type="match status" value="1"/>
</dbReference>